<gene>
    <name evidence="2" type="ORF">EV195_101318</name>
</gene>
<feature type="signal peptide" evidence="1">
    <location>
        <begin position="1"/>
        <end position="18"/>
    </location>
</feature>
<feature type="chain" id="PRO_5020190331" evidence="1">
    <location>
        <begin position="19"/>
        <end position="881"/>
    </location>
</feature>
<keyword evidence="2" id="KW-0675">Receptor</keyword>
<dbReference type="InterPro" id="IPR008969">
    <property type="entry name" value="CarboxyPept-like_regulatory"/>
</dbReference>
<reference evidence="2 3" key="1">
    <citation type="submission" date="2019-03" db="EMBL/GenBank/DDBJ databases">
        <title>Genomic Encyclopedia of Type Strains, Phase IV (KMG-IV): sequencing the most valuable type-strain genomes for metagenomic binning, comparative biology and taxonomic classification.</title>
        <authorList>
            <person name="Goeker M."/>
        </authorList>
    </citation>
    <scope>NUCLEOTIDE SEQUENCE [LARGE SCALE GENOMIC DNA]</scope>
    <source>
        <strain evidence="2 3">DSM 14836</strain>
    </source>
</reference>
<dbReference type="SUPFAM" id="SSF49464">
    <property type="entry name" value="Carboxypeptidase regulatory domain-like"/>
    <property type="match status" value="1"/>
</dbReference>
<evidence type="ECO:0000256" key="1">
    <source>
        <dbReference type="SAM" id="SignalP"/>
    </source>
</evidence>
<dbReference type="Gene3D" id="2.60.40.1120">
    <property type="entry name" value="Carboxypeptidase-like, regulatory domain"/>
    <property type="match status" value="1"/>
</dbReference>
<accession>A0A4R2P234</accession>
<keyword evidence="3" id="KW-1185">Reference proteome</keyword>
<evidence type="ECO:0000313" key="3">
    <source>
        <dbReference type="Proteomes" id="UP000294564"/>
    </source>
</evidence>
<dbReference type="OrthoDB" id="603275at2"/>
<protein>
    <submittedName>
        <fullName evidence="2">Outer membrane receptor protein involved in Fe transport</fullName>
    </submittedName>
</protein>
<keyword evidence="1" id="KW-0732">Signal</keyword>
<name>A0A4R2P234_9FLAO</name>
<proteinExistence type="predicted"/>
<dbReference type="Pfam" id="PF13715">
    <property type="entry name" value="CarbopepD_reg_2"/>
    <property type="match status" value="1"/>
</dbReference>
<sequence length="881" mass="102797">MIKLLFSVCFLFSLPLIAQKITLSGEVRDSLLTPLTSANIIAKPKDLNQNLSFTVTDDKGRYLLKLDKNKVYTISISFMGYEQINHEIKLTKNTKKDFFLSEAKNQLDEVVIDMPMILKKDTIVYNTKYFVTGEERKLKNILRKLPGVEVEKNGDIIVRGKKVTKLLVEGKKFFGGGTKLAVENIPADAVKKVVVLDNYNEVAFLKKFSDSDEMAMNIELKEDKKRFVFGDLQTGKGNKDYYKTHANLFYYSPKTNINFIGNLNNIAEQTFTIKDYLNFSGGINAVFNGNFNYHNRDFSQFIEPQDILSSKQYFNAINITKTTSNKMDISGYAIFSHSISENFTQNLNEYSFFTENRESRNEINNLLGIGKLNMDYNPSFEEQWYIRTQIKKNKNSRTNFISSEVNNNINNINTNNKSKAWYTNQNIEWHKKQSQNHTFSSTINYTYDNDSPTSFWSTSQPILQGLIPVDLLQDNFTLQQLKENEKHHLHTVFKDFWTINNENHIYSTIGNTYQNEKFISKDSQILDDGSENDFGLFEFNNSTDFKLNDFFIGLHYKWRRGIFTFKQGVYIHRYNWQVKQETSLSNKKWVFLPDFSLKIEFNKSKKLQLNYNLKSNFSDVSKLADKFLLKSYNSLFRGNETLENELFHNLGVRYSRLSLFRGLLFTASANYSKKIMGFRNAVKFDGVNQLLTLQMAENPSEDWRLNSTIRKRINKVRYKLSGNYFNSKYLQNIDNIDVINENQNYSFNIGAETLFDDFPNIEAGFKSSLGNFTSNNSPSRFTVSEPYLDIKYDFLKSFLFLFDYRHYSYQNKSQSLKNTYNISNASISYKKEDSPWSFKIDVQNLFNTQFKQSNAFSEYLISDTKTYILPRIFMFSIGYNL</sequence>
<comment type="caution">
    <text evidence="2">The sequence shown here is derived from an EMBL/GenBank/DDBJ whole genome shotgun (WGS) entry which is preliminary data.</text>
</comment>
<evidence type="ECO:0000313" key="2">
    <source>
        <dbReference type="EMBL" id="TCP28158.1"/>
    </source>
</evidence>
<dbReference type="RefSeq" id="WP_132791957.1">
    <property type="nucleotide sequence ID" value="NZ_SLXM01000001.1"/>
</dbReference>
<dbReference type="EMBL" id="SLXM01000001">
    <property type="protein sequence ID" value="TCP28158.1"/>
    <property type="molecule type" value="Genomic_DNA"/>
</dbReference>
<dbReference type="Proteomes" id="UP000294564">
    <property type="component" value="Unassembled WGS sequence"/>
</dbReference>
<dbReference type="AlphaFoldDB" id="A0A4R2P234"/>
<dbReference type="SUPFAM" id="SSF56935">
    <property type="entry name" value="Porins"/>
    <property type="match status" value="1"/>
</dbReference>
<organism evidence="2 3">
    <name type="scientific">Tenacibaculum skagerrakense</name>
    <dbReference type="NCBI Taxonomy" id="186571"/>
    <lineage>
        <taxon>Bacteria</taxon>
        <taxon>Pseudomonadati</taxon>
        <taxon>Bacteroidota</taxon>
        <taxon>Flavobacteriia</taxon>
        <taxon>Flavobacteriales</taxon>
        <taxon>Flavobacteriaceae</taxon>
        <taxon>Tenacibaculum</taxon>
    </lineage>
</organism>